<dbReference type="AlphaFoldDB" id="A0A9R1WKR7"/>
<reference evidence="1 2" key="1">
    <citation type="journal article" date="2017" name="Nat. Commun.">
        <title>Genome assembly with in vitro proximity ligation data and whole-genome triplication in lettuce.</title>
        <authorList>
            <person name="Reyes-Chin-Wo S."/>
            <person name="Wang Z."/>
            <person name="Yang X."/>
            <person name="Kozik A."/>
            <person name="Arikit S."/>
            <person name="Song C."/>
            <person name="Xia L."/>
            <person name="Froenicke L."/>
            <person name="Lavelle D.O."/>
            <person name="Truco M.J."/>
            <person name="Xia R."/>
            <person name="Zhu S."/>
            <person name="Xu C."/>
            <person name="Xu H."/>
            <person name="Xu X."/>
            <person name="Cox K."/>
            <person name="Korf I."/>
            <person name="Meyers B.C."/>
            <person name="Michelmore R.W."/>
        </authorList>
    </citation>
    <scope>NUCLEOTIDE SEQUENCE [LARGE SCALE GENOMIC DNA]</scope>
    <source>
        <strain evidence="2">cv. Salinas</strain>
        <tissue evidence="1">Seedlings</tissue>
    </source>
</reference>
<accession>A0A9R1WKR7</accession>
<protein>
    <submittedName>
        <fullName evidence="1">Uncharacterized protein</fullName>
    </submittedName>
</protein>
<keyword evidence="2" id="KW-1185">Reference proteome</keyword>
<name>A0A9R1WKR7_LACSA</name>
<comment type="caution">
    <text evidence="1">The sequence shown here is derived from an EMBL/GenBank/DDBJ whole genome shotgun (WGS) entry which is preliminary data.</text>
</comment>
<gene>
    <name evidence="1" type="ORF">LSAT_V11C100027530</name>
</gene>
<proteinExistence type="predicted"/>
<sequence>MTTGVTVGKFLEITSFLCKHTVCAIWNKTENGANVPDVHPCYRLSTSRAMYLIKIDPVNGRSMWPKSNRPFTLTPPKHHTQVLISTMLNIYFECQLLSLCFNYNIYIGRPKKRRRRGVDEPKSQPTKLSRKFLTVTCSKCHNKGHSYTTCKR</sequence>
<organism evidence="1 2">
    <name type="scientific">Lactuca sativa</name>
    <name type="common">Garden lettuce</name>
    <dbReference type="NCBI Taxonomy" id="4236"/>
    <lineage>
        <taxon>Eukaryota</taxon>
        <taxon>Viridiplantae</taxon>
        <taxon>Streptophyta</taxon>
        <taxon>Embryophyta</taxon>
        <taxon>Tracheophyta</taxon>
        <taxon>Spermatophyta</taxon>
        <taxon>Magnoliopsida</taxon>
        <taxon>eudicotyledons</taxon>
        <taxon>Gunneridae</taxon>
        <taxon>Pentapetalae</taxon>
        <taxon>asterids</taxon>
        <taxon>campanulids</taxon>
        <taxon>Asterales</taxon>
        <taxon>Asteraceae</taxon>
        <taxon>Cichorioideae</taxon>
        <taxon>Cichorieae</taxon>
        <taxon>Lactucinae</taxon>
        <taxon>Lactuca</taxon>
    </lineage>
</organism>
<dbReference type="Proteomes" id="UP000235145">
    <property type="component" value="Unassembled WGS sequence"/>
</dbReference>
<dbReference type="EMBL" id="NBSK02000001">
    <property type="protein sequence ID" value="KAJ0228592.1"/>
    <property type="molecule type" value="Genomic_DNA"/>
</dbReference>
<evidence type="ECO:0000313" key="1">
    <source>
        <dbReference type="EMBL" id="KAJ0228592.1"/>
    </source>
</evidence>
<evidence type="ECO:0000313" key="2">
    <source>
        <dbReference type="Proteomes" id="UP000235145"/>
    </source>
</evidence>